<evidence type="ECO:0000256" key="1">
    <source>
        <dbReference type="ARBA" id="ARBA00022490"/>
    </source>
</evidence>
<organism evidence="7">
    <name type="scientific">Cryptosporidium hominis</name>
    <dbReference type="NCBI Taxonomy" id="237895"/>
    <lineage>
        <taxon>Eukaryota</taxon>
        <taxon>Sar</taxon>
        <taxon>Alveolata</taxon>
        <taxon>Apicomplexa</taxon>
        <taxon>Conoidasida</taxon>
        <taxon>Coccidia</taxon>
        <taxon>Eucoccidiorida</taxon>
        <taxon>Eimeriorina</taxon>
        <taxon>Cryptosporidiidae</taxon>
        <taxon>Cryptosporidium</taxon>
    </lineage>
</organism>
<dbReference type="Proteomes" id="UP000199752">
    <property type="component" value="Chromosome 5"/>
</dbReference>
<dbReference type="OrthoDB" id="431557at2759"/>
<evidence type="ECO:0000256" key="5">
    <source>
        <dbReference type="RuleBase" id="RU000551"/>
    </source>
</evidence>
<gene>
    <name evidence="7" type="ORF">CHUDEA5_1820</name>
    <name evidence="8" type="ORF">GY17_00003629</name>
</gene>
<dbReference type="SMART" id="SM00948">
    <property type="entry name" value="Proteasome_A_N"/>
    <property type="match status" value="1"/>
</dbReference>
<dbReference type="VEuPathDB" id="CryptoDB:GY17_00003629"/>
<protein>
    <recommendedName>
        <fullName evidence="5">Proteasome subunit alpha type</fullName>
    </recommendedName>
</protein>
<dbReference type="InterPro" id="IPR029055">
    <property type="entry name" value="Ntn_hydrolases_N"/>
</dbReference>
<dbReference type="EMBL" id="JTAI01000011">
    <property type="protein sequence ID" value="PPS93465.1"/>
    <property type="molecule type" value="Genomic_DNA"/>
</dbReference>
<dbReference type="PROSITE" id="PS00388">
    <property type="entry name" value="PROTEASOME_ALPHA_1"/>
    <property type="match status" value="1"/>
</dbReference>
<evidence type="ECO:0000313" key="7">
    <source>
        <dbReference type="EMBL" id="CUV06170.1"/>
    </source>
</evidence>
<evidence type="ECO:0000313" key="8">
    <source>
        <dbReference type="EMBL" id="PPS93465.1"/>
    </source>
</evidence>
<dbReference type="PROSITE" id="PS51475">
    <property type="entry name" value="PROTEASOME_ALPHA_2"/>
    <property type="match status" value="1"/>
</dbReference>
<comment type="similarity">
    <text evidence="4 5">Belongs to the peptidase T1A family.</text>
</comment>
<dbReference type="Proteomes" id="UP001429100">
    <property type="component" value="Unassembled WGS sequence"/>
</dbReference>
<dbReference type="SUPFAM" id="SSF56235">
    <property type="entry name" value="N-terminal nucleophile aminohydrolases (Ntn hydrolases)"/>
    <property type="match status" value="1"/>
</dbReference>
<dbReference type="VEuPathDB" id="CryptoDB:ChTU502y2012_386g0275"/>
<dbReference type="FunFam" id="3.60.20.10:FF:000054">
    <property type="entry name" value="Proteasome subunit alpha type"/>
    <property type="match status" value="1"/>
</dbReference>
<keyword evidence="1 5" id="KW-0963">Cytoplasm</keyword>
<keyword evidence="2 4" id="KW-0647">Proteasome</keyword>
<dbReference type="CDD" id="cd03753">
    <property type="entry name" value="proteasome_alpha_type_5"/>
    <property type="match status" value="1"/>
</dbReference>
<evidence type="ECO:0000256" key="4">
    <source>
        <dbReference type="PROSITE-ProRule" id="PRU00808"/>
    </source>
</evidence>
<dbReference type="Pfam" id="PF00227">
    <property type="entry name" value="Proteasome"/>
    <property type="match status" value="1"/>
</dbReference>
<accession>A0A0S4TG02</accession>
<dbReference type="Pfam" id="PF10584">
    <property type="entry name" value="Proteasome_A_N"/>
    <property type="match status" value="1"/>
</dbReference>
<sequence length="255" mass="28131">MFASRNEYDRGVNTFSPEGRLFQVEYAIAAIKLGSTAVGIKTKEGVILASEKRISSPLLEPRNLEKIMIIDRHVGCCMSGLVADAKTMIDHARVESQNYFFTYNENIPTQSVVQSISDLALDFSDIKEKGKKKSMSRPFGVAMLIAGADSDGSSSLWMTDPSGTYTQYSAAAIGTAQEGAETILLENYNSNMSLKEAEDLALIVLRQVMEEKINSVNVEVAAVKEKKFIIYDNKEIQRVLDRLPPPTHIVPSQLS</sequence>
<reference evidence="8 9" key="1">
    <citation type="submission" date="2014-11" db="EMBL/GenBank/DDBJ databases">
        <title>Comparative genomic analysis of Cryptosporidium hominis reveals occurrence of genetic recombination in virulent subtypes.</title>
        <authorList>
            <person name="Guo Y."/>
            <person name="Tang K."/>
            <person name="Frace M."/>
            <person name="Li N."/>
            <person name="Roellig D.M."/>
            <person name="Sammons S."/>
            <person name="Knipe K."/>
            <person name="Rowe L."/>
            <person name="Feng Y."/>
            <person name="Xiao L."/>
        </authorList>
    </citation>
    <scope>NUCLEOTIDE SEQUENCE [LARGE SCALE GENOMIC DNA]</scope>
    <source>
        <strain evidence="8">30976</strain>
    </source>
</reference>
<evidence type="ECO:0000256" key="2">
    <source>
        <dbReference type="ARBA" id="ARBA00022942"/>
    </source>
</evidence>
<dbReference type="GO" id="GO:0019773">
    <property type="term" value="C:proteasome core complex, alpha-subunit complex"/>
    <property type="evidence" value="ECO:0007669"/>
    <property type="project" value="UniProtKB-UniRule"/>
</dbReference>
<evidence type="ECO:0000256" key="3">
    <source>
        <dbReference type="ARBA" id="ARBA00023242"/>
    </source>
</evidence>
<dbReference type="GO" id="GO:0043161">
    <property type="term" value="P:proteasome-mediated ubiquitin-dependent protein catabolic process"/>
    <property type="evidence" value="ECO:0007669"/>
    <property type="project" value="InterPro"/>
</dbReference>
<reference evidence="8 9" key="3">
    <citation type="submission" date="2017-10" db="EMBL/GenBank/DDBJ databases">
        <title>Consistent, comparative and evidence-based genome annotation and re-annotation for the closely-related species, Cryptosporidium parvum, C. hominis and C. tyzzeri.</title>
        <authorList>
            <person name="Baptista R.P."/>
            <person name="Li Y."/>
            <person name="Sateriale A."/>
            <person name="Striepen B."/>
            <person name="Kissinger J.C."/>
        </authorList>
    </citation>
    <scope>NUCLEOTIDE SEQUENCE [LARGE SCALE GENOMIC DNA]</scope>
    <source>
        <strain evidence="8">30976</strain>
    </source>
</reference>
<comment type="subunit">
    <text evidence="5">The 26S proteasome consists of a 20S proteasome core and two 19S regulatory subunits.</text>
</comment>
<dbReference type="InterPro" id="IPR023332">
    <property type="entry name" value="Proteasome_alpha-type"/>
</dbReference>
<dbReference type="NCBIfam" id="NF003075">
    <property type="entry name" value="PRK03996.1"/>
    <property type="match status" value="1"/>
</dbReference>
<dbReference type="InterPro" id="IPR050115">
    <property type="entry name" value="Proteasome_alpha"/>
</dbReference>
<dbReference type="InterPro" id="IPR000426">
    <property type="entry name" value="Proteasome_asu_N"/>
</dbReference>
<dbReference type="GO" id="GO:0005634">
    <property type="term" value="C:nucleus"/>
    <property type="evidence" value="ECO:0007669"/>
    <property type="project" value="UniProtKB-SubCell"/>
</dbReference>
<reference evidence="7" key="2">
    <citation type="submission" date="2015-08" db="EMBL/GenBank/DDBJ databases">
        <authorList>
            <person name="Babu N.S."/>
            <person name="Beckwith C.J."/>
            <person name="Beseler K.G."/>
            <person name="Brison A."/>
            <person name="Carone J.V."/>
            <person name="Caskin T.P."/>
            <person name="Diamond M."/>
            <person name="Durham M.E."/>
            <person name="Foxe J.M."/>
            <person name="Go M."/>
            <person name="Henderson B.A."/>
            <person name="Jones I.B."/>
            <person name="McGettigan J.A."/>
            <person name="Micheletti S.J."/>
            <person name="Nasrallah M.E."/>
            <person name="Ortiz D."/>
            <person name="Piller C.R."/>
            <person name="Privatt S.R."/>
            <person name="Schneider S.L."/>
            <person name="Sharp S."/>
            <person name="Smith T.C."/>
            <person name="Stanton J.D."/>
            <person name="Ullery H.E."/>
            <person name="Wilson R.J."/>
            <person name="Serrano M.G."/>
            <person name="Buck G."/>
            <person name="Lee V."/>
            <person name="Wang Y."/>
            <person name="Carvalho R."/>
            <person name="Voegtly L."/>
            <person name="Shi R."/>
            <person name="Duckworth R."/>
            <person name="Johnson A."/>
            <person name="Loviza R."/>
            <person name="Walstead R."/>
            <person name="Shah Z."/>
            <person name="Kiflezghi M."/>
            <person name="Wade K."/>
            <person name="Ball S.L."/>
            <person name="Bradley K.W."/>
            <person name="Asai D.J."/>
            <person name="Bowman C.A."/>
            <person name="Russell D.A."/>
            <person name="Pope W.H."/>
            <person name="Jacobs-Sera D."/>
            <person name="Hendrix R.W."/>
            <person name="Hatfull G.F."/>
        </authorList>
    </citation>
    <scope>NUCLEOTIDE SEQUENCE [LARGE SCALE GENOMIC DNA]</scope>
</reference>
<evidence type="ECO:0000313" key="9">
    <source>
        <dbReference type="Proteomes" id="UP001429100"/>
    </source>
</evidence>
<dbReference type="InterPro" id="IPR001353">
    <property type="entry name" value="Proteasome_sua/b"/>
</dbReference>
<dbReference type="VEuPathDB" id="CryptoDB:CHUDEA5_1820"/>
<name>A0A0S4TG02_CRYHO</name>
<dbReference type="Gene3D" id="3.60.20.10">
    <property type="entry name" value="Glutamine Phosphoribosylpyrophosphate, subunit 1, domain 1"/>
    <property type="match status" value="1"/>
</dbReference>
<dbReference type="PANTHER" id="PTHR11599">
    <property type="entry name" value="PROTEASOME SUBUNIT ALPHA/BETA"/>
    <property type="match status" value="1"/>
</dbReference>
<comment type="subcellular location">
    <subcellularLocation>
        <location evidence="5">Cytoplasm</location>
    </subcellularLocation>
    <subcellularLocation>
        <location evidence="5">Nucleus</location>
    </subcellularLocation>
</comment>
<dbReference type="InterPro" id="IPR033812">
    <property type="entry name" value="Proteasome_alpha_type_5"/>
</dbReference>
<proteinExistence type="inferred from homology"/>
<dbReference type="VEuPathDB" id="CryptoDB:Chro.50200"/>
<dbReference type="GO" id="GO:0005737">
    <property type="term" value="C:cytoplasm"/>
    <property type="evidence" value="ECO:0007669"/>
    <property type="project" value="UniProtKB-SubCell"/>
</dbReference>
<dbReference type="AlphaFoldDB" id="A0A0S4TG02"/>
<feature type="domain" description="Proteasome alpha-type subunits" evidence="6">
    <location>
        <begin position="8"/>
        <end position="30"/>
    </location>
</feature>
<dbReference type="EMBL" id="LN877951">
    <property type="protein sequence ID" value="CUV06170.1"/>
    <property type="molecule type" value="Genomic_DNA"/>
</dbReference>
<evidence type="ECO:0000259" key="6">
    <source>
        <dbReference type="PROSITE" id="PS00388"/>
    </source>
</evidence>
<keyword evidence="3 5" id="KW-0539">Nucleus</keyword>
<keyword evidence="9" id="KW-1185">Reference proteome</keyword>